<dbReference type="Pfam" id="PF00400">
    <property type="entry name" value="WD40"/>
    <property type="match status" value="6"/>
</dbReference>
<evidence type="ECO:0000256" key="1">
    <source>
        <dbReference type="ARBA" id="ARBA00004123"/>
    </source>
</evidence>
<feature type="region of interest" description="Disordered" evidence="10">
    <location>
        <begin position="429"/>
        <end position="461"/>
    </location>
</feature>
<sequence length="461" mass="50560">MTTAGPSRPYRTRGADTWSPTRYLEPNHPDNEEVLEQAAYQAAVTKHGGDNRKTRYKPRKTVDWQGGVVKWRQLSKVRGVEDCLPAIRPTPSGLIGLLPPAAHPLNPSTSILDQFIHTSINKERSPTRVVAWTPDCRRLLTGNDKGQFTLWNGASFNYESITQVHDDSIRAMAWSHDGQALVSADKLGMIKYFTPHLTNINGFQGHREACHGVSWSANDERFVTGGDDGLVKIWNFREAREEKALSGHGWDVRCVDWHPTKGLLVSGSRDMLVKFWDPRTGKELSTLHSHKSTVNTCKWAPSGHLIATAGGDGGIKLFDIRTFRELDTLKGHTKEVNTLEWHPIHHQIFSSGDSSGAILHWSLLAADPSLPSANVASAHDEAVFSLAYHPLGHLLASGSKDFTARFWGRPRPTGGHEKDRWHVGEEEAMRGQGGGYGQQQGGGYGGQGGYNGGGGGGGGHR</sequence>
<comment type="caution">
    <text evidence="11">The sequence shown here is derived from an EMBL/GenBank/DDBJ whole genome shotgun (WGS) entry which is preliminary data.</text>
</comment>
<evidence type="ECO:0000256" key="2">
    <source>
        <dbReference type="ARBA" id="ARBA00022574"/>
    </source>
</evidence>
<dbReference type="RefSeq" id="XP_052942288.1">
    <property type="nucleotide sequence ID" value="XM_053086314.1"/>
</dbReference>
<dbReference type="Proteomes" id="UP001164286">
    <property type="component" value="Unassembled WGS sequence"/>
</dbReference>
<dbReference type="InterPro" id="IPR001680">
    <property type="entry name" value="WD40_rpt"/>
</dbReference>
<gene>
    <name evidence="11" type="ORF">MKK02DRAFT_20797</name>
</gene>
<dbReference type="AlphaFoldDB" id="A0AA38H2R8"/>
<dbReference type="CDD" id="cd00200">
    <property type="entry name" value="WD40"/>
    <property type="match status" value="1"/>
</dbReference>
<keyword evidence="2 8" id="KW-0853">WD repeat</keyword>
<keyword evidence="3 9" id="KW-0507">mRNA processing</keyword>
<evidence type="ECO:0000256" key="8">
    <source>
        <dbReference type="PROSITE-ProRule" id="PRU00221"/>
    </source>
</evidence>
<proteinExistence type="predicted"/>
<dbReference type="PANTHER" id="PTHR22836:SF0">
    <property type="entry name" value="PRE-MRNA 3' END PROCESSING PROTEIN WDR33"/>
    <property type="match status" value="1"/>
</dbReference>
<keyword evidence="12" id="KW-1185">Reference proteome</keyword>
<accession>A0AA38H2R8</accession>
<keyword evidence="4" id="KW-0677">Repeat</keyword>
<reference evidence="11" key="1">
    <citation type="journal article" date="2022" name="G3 (Bethesda)">
        <title>High quality genome of the basidiomycete yeast Dioszegia hungarica PDD-24b-2 isolated from cloud water.</title>
        <authorList>
            <person name="Jarrige D."/>
            <person name="Haridas S."/>
            <person name="Bleykasten-Grosshans C."/>
            <person name="Joly M."/>
            <person name="Nadalig T."/>
            <person name="Sancelme M."/>
            <person name="Vuilleumier S."/>
            <person name="Grigoriev I.V."/>
            <person name="Amato P."/>
            <person name="Bringel F."/>
        </authorList>
    </citation>
    <scope>NUCLEOTIDE SEQUENCE</scope>
    <source>
        <strain evidence="11">PDD-24b-2</strain>
    </source>
</reference>
<dbReference type="PROSITE" id="PS50082">
    <property type="entry name" value="WD_REPEATS_2"/>
    <property type="match status" value="5"/>
</dbReference>
<feature type="repeat" description="WD" evidence="8">
    <location>
        <begin position="329"/>
        <end position="363"/>
    </location>
</feature>
<dbReference type="InterPro" id="IPR036322">
    <property type="entry name" value="WD40_repeat_dom_sf"/>
</dbReference>
<evidence type="ECO:0000313" key="11">
    <source>
        <dbReference type="EMBL" id="KAI9632511.1"/>
    </source>
</evidence>
<evidence type="ECO:0000256" key="7">
    <source>
        <dbReference type="ARBA" id="ARBA00026154"/>
    </source>
</evidence>
<keyword evidence="5 9" id="KW-0539">Nucleus</keyword>
<dbReference type="GO" id="GO:0005847">
    <property type="term" value="C:mRNA cleavage and polyadenylation specificity factor complex"/>
    <property type="evidence" value="ECO:0007669"/>
    <property type="project" value="TreeGrafter"/>
</dbReference>
<feature type="compositionally biased region" description="Gly residues" evidence="10">
    <location>
        <begin position="431"/>
        <end position="461"/>
    </location>
</feature>
<feature type="region of interest" description="Disordered" evidence="10">
    <location>
        <begin position="1"/>
        <end position="28"/>
    </location>
</feature>
<dbReference type="InterPro" id="IPR045245">
    <property type="entry name" value="Pfs2-like"/>
</dbReference>
<dbReference type="GeneID" id="77725515"/>
<evidence type="ECO:0000313" key="12">
    <source>
        <dbReference type="Proteomes" id="UP001164286"/>
    </source>
</evidence>
<dbReference type="SUPFAM" id="SSF50978">
    <property type="entry name" value="WD40 repeat-like"/>
    <property type="match status" value="1"/>
</dbReference>
<dbReference type="GO" id="GO:0031124">
    <property type="term" value="P:mRNA 3'-end processing"/>
    <property type="evidence" value="ECO:0007669"/>
    <property type="project" value="UniProtKB-UniRule"/>
</dbReference>
<feature type="repeat" description="WD" evidence="8">
    <location>
        <begin position="245"/>
        <end position="286"/>
    </location>
</feature>
<evidence type="ECO:0000256" key="3">
    <source>
        <dbReference type="ARBA" id="ARBA00022664"/>
    </source>
</evidence>
<protein>
    <recommendedName>
        <fullName evidence="7 9">Polyadenylation factor subunit 2</fullName>
    </recommendedName>
</protein>
<dbReference type="FunFam" id="2.130.10.10:FF:000069">
    <property type="entry name" value="WD repeat domain 33"/>
    <property type="match status" value="1"/>
</dbReference>
<feature type="repeat" description="WD" evidence="8">
    <location>
        <begin position="203"/>
        <end position="244"/>
    </location>
</feature>
<dbReference type="PROSITE" id="PS50294">
    <property type="entry name" value="WD_REPEATS_REGION"/>
    <property type="match status" value="4"/>
</dbReference>
<evidence type="ECO:0000256" key="6">
    <source>
        <dbReference type="ARBA" id="ARBA00025498"/>
    </source>
</evidence>
<dbReference type="SMART" id="SM00320">
    <property type="entry name" value="WD40"/>
    <property type="match status" value="7"/>
</dbReference>
<evidence type="ECO:0000256" key="9">
    <source>
        <dbReference type="RuleBase" id="RU369034"/>
    </source>
</evidence>
<organism evidence="11 12">
    <name type="scientific">Dioszegia hungarica</name>
    <dbReference type="NCBI Taxonomy" id="4972"/>
    <lineage>
        <taxon>Eukaryota</taxon>
        <taxon>Fungi</taxon>
        <taxon>Dikarya</taxon>
        <taxon>Basidiomycota</taxon>
        <taxon>Agaricomycotina</taxon>
        <taxon>Tremellomycetes</taxon>
        <taxon>Tremellales</taxon>
        <taxon>Bulleribasidiaceae</taxon>
        <taxon>Dioszegia</taxon>
    </lineage>
</organism>
<dbReference type="PANTHER" id="PTHR22836">
    <property type="entry name" value="WD40 REPEAT PROTEIN"/>
    <property type="match status" value="1"/>
</dbReference>
<dbReference type="EMBL" id="JAKWFO010000014">
    <property type="protein sequence ID" value="KAI9632511.1"/>
    <property type="molecule type" value="Genomic_DNA"/>
</dbReference>
<comment type="function">
    <text evidence="6">Required for 3'-end cleavage and polyadenylation of pre-mRNAs. Also involved in chromosome segregation where it has a role in chromosome attachment to the mitotic spindle.</text>
</comment>
<evidence type="ECO:0000256" key="5">
    <source>
        <dbReference type="ARBA" id="ARBA00023242"/>
    </source>
</evidence>
<feature type="repeat" description="WD" evidence="8">
    <location>
        <begin position="287"/>
        <end position="328"/>
    </location>
</feature>
<name>A0AA38H2R8_9TREE</name>
<evidence type="ECO:0000256" key="10">
    <source>
        <dbReference type="SAM" id="MobiDB-lite"/>
    </source>
</evidence>
<dbReference type="InterPro" id="IPR015943">
    <property type="entry name" value="WD40/YVTN_repeat-like_dom_sf"/>
</dbReference>
<comment type="subcellular location">
    <subcellularLocation>
        <location evidence="1 9">Nucleus</location>
    </subcellularLocation>
</comment>
<evidence type="ECO:0000256" key="4">
    <source>
        <dbReference type="ARBA" id="ARBA00022737"/>
    </source>
</evidence>
<feature type="repeat" description="WD" evidence="8">
    <location>
        <begin position="376"/>
        <end position="407"/>
    </location>
</feature>
<dbReference type="Gene3D" id="2.130.10.10">
    <property type="entry name" value="YVTN repeat-like/Quinoprotein amine dehydrogenase"/>
    <property type="match status" value="3"/>
</dbReference>